<feature type="binding site" evidence="16">
    <location>
        <position position="79"/>
    </location>
    <ligand>
        <name>substrate</name>
    </ligand>
</feature>
<evidence type="ECO:0000256" key="10">
    <source>
        <dbReference type="ARBA" id="ARBA00022777"/>
    </source>
</evidence>
<dbReference type="RefSeq" id="WP_170144727.1">
    <property type="nucleotide sequence ID" value="NZ_RCCJ01000001.1"/>
</dbReference>
<dbReference type="InterPro" id="IPR043129">
    <property type="entry name" value="ATPase_NBD"/>
</dbReference>
<name>A0A497XML5_9AQUI</name>
<keyword evidence="12 16" id="KW-0630">Potassium</keyword>
<accession>A0A497XML5</accession>
<comment type="caution">
    <text evidence="17">The sequence shown here is derived from an EMBL/GenBank/DDBJ whole genome shotgun (WGS) entry which is preliminary data.</text>
</comment>
<sequence length="226" mass="25167">MKVLTLDVGNTTVDVCEFSEGSLNHLGRFGHDDIQKLRGYHDKVVALSVRPSVNRRLEETFGHKLKLLSLKDIPIEVDYETPETLGVDRVLFAYGVREFYSPDAVLVMAGTALVLDLLLEGTFKGGFITAGVRLKLSSLSERTEGIPPFEPEAIKLDIGRSTRDCVVGGVYRESRSFIEKTVEDWSIRFGKTFKVLITGGDGWLFEDLGVYDPLILHRAMVKIAGF</sequence>
<keyword evidence="9 16" id="KW-0547">Nucleotide-binding</keyword>
<dbReference type="EMBL" id="RCCJ01000001">
    <property type="protein sequence ID" value="RLJ70166.1"/>
    <property type="molecule type" value="Genomic_DNA"/>
</dbReference>
<comment type="function">
    <text evidence="16">Catalyzes the phosphorylation of pantothenate (Pan), the first step in CoA biosynthesis.</text>
</comment>
<proteinExistence type="inferred from homology"/>
<keyword evidence="13 16" id="KW-0173">Coenzyme A biosynthesis</keyword>
<protein>
    <recommendedName>
        <fullName evidence="15 16">Type III pantothenate kinase</fullName>
        <ecNumber evidence="6 16">2.7.1.33</ecNumber>
    </recommendedName>
    <alternativeName>
        <fullName evidence="16">PanK-III</fullName>
    </alternativeName>
    <alternativeName>
        <fullName evidence="16">Pantothenic acid kinase</fullName>
    </alternativeName>
</protein>
<evidence type="ECO:0000256" key="11">
    <source>
        <dbReference type="ARBA" id="ARBA00022840"/>
    </source>
</evidence>
<dbReference type="GO" id="GO:0005737">
    <property type="term" value="C:cytoplasm"/>
    <property type="evidence" value="ECO:0007669"/>
    <property type="project" value="UniProtKB-SubCell"/>
</dbReference>
<keyword evidence="18" id="KW-1185">Reference proteome</keyword>
<evidence type="ECO:0000313" key="17">
    <source>
        <dbReference type="EMBL" id="RLJ70166.1"/>
    </source>
</evidence>
<dbReference type="CDD" id="cd24015">
    <property type="entry name" value="ASKHA_NBD_PanK-III"/>
    <property type="match status" value="1"/>
</dbReference>
<dbReference type="GO" id="GO:0005524">
    <property type="term" value="F:ATP binding"/>
    <property type="evidence" value="ECO:0007669"/>
    <property type="project" value="UniProtKB-UniRule"/>
</dbReference>
<comment type="subunit">
    <text evidence="5 16">Homodimer.</text>
</comment>
<evidence type="ECO:0000256" key="8">
    <source>
        <dbReference type="ARBA" id="ARBA00022679"/>
    </source>
</evidence>
<dbReference type="SUPFAM" id="SSF53067">
    <property type="entry name" value="Actin-like ATPase domain"/>
    <property type="match status" value="2"/>
</dbReference>
<feature type="binding site" evidence="16">
    <location>
        <position position="111"/>
    </location>
    <ligand>
        <name>ATP</name>
        <dbReference type="ChEBI" id="CHEBI:30616"/>
    </ligand>
</feature>
<reference evidence="17 18" key="1">
    <citation type="submission" date="2018-10" db="EMBL/GenBank/DDBJ databases">
        <title>Genomic Encyclopedia of Archaeal and Bacterial Type Strains, Phase II (KMG-II): from individual species to whole genera.</title>
        <authorList>
            <person name="Goeker M."/>
        </authorList>
    </citation>
    <scope>NUCLEOTIDE SEQUENCE [LARGE SCALE GENOMIC DNA]</scope>
    <source>
        <strain evidence="17 18">DSM 16510</strain>
    </source>
</reference>
<evidence type="ECO:0000256" key="7">
    <source>
        <dbReference type="ARBA" id="ARBA00022490"/>
    </source>
</evidence>
<feature type="active site" description="Proton acceptor" evidence="16">
    <location>
        <position position="88"/>
    </location>
</feature>
<comment type="pathway">
    <text evidence="4 16">Cofactor biosynthesis; coenzyme A biosynthesis; CoA from (R)-pantothenate: step 1/5.</text>
</comment>
<evidence type="ECO:0000256" key="3">
    <source>
        <dbReference type="ARBA" id="ARBA00004496"/>
    </source>
</evidence>
<feature type="binding site" evidence="16">
    <location>
        <begin position="7"/>
        <end position="14"/>
    </location>
    <ligand>
        <name>ATP</name>
        <dbReference type="ChEBI" id="CHEBI:30616"/>
    </ligand>
</feature>
<evidence type="ECO:0000256" key="4">
    <source>
        <dbReference type="ARBA" id="ARBA00005225"/>
    </source>
</evidence>
<dbReference type="Proteomes" id="UP000267841">
    <property type="component" value="Unassembled WGS sequence"/>
</dbReference>
<comment type="cofactor">
    <cofactor evidence="2">
        <name>K(+)</name>
        <dbReference type="ChEBI" id="CHEBI:29103"/>
    </cofactor>
</comment>
<keyword evidence="7 16" id="KW-0963">Cytoplasm</keyword>
<comment type="catalytic activity">
    <reaction evidence="1 16">
        <text>(R)-pantothenate + ATP = (R)-4'-phosphopantothenate + ADP + H(+)</text>
        <dbReference type="Rhea" id="RHEA:16373"/>
        <dbReference type="ChEBI" id="CHEBI:10986"/>
        <dbReference type="ChEBI" id="CHEBI:15378"/>
        <dbReference type="ChEBI" id="CHEBI:29032"/>
        <dbReference type="ChEBI" id="CHEBI:30616"/>
        <dbReference type="ChEBI" id="CHEBI:456216"/>
        <dbReference type="EC" id="2.7.1.33"/>
    </reaction>
</comment>
<evidence type="ECO:0000256" key="9">
    <source>
        <dbReference type="ARBA" id="ARBA00022741"/>
    </source>
</evidence>
<dbReference type="GO" id="GO:0015937">
    <property type="term" value="P:coenzyme A biosynthetic process"/>
    <property type="evidence" value="ECO:0007669"/>
    <property type="project" value="UniProtKB-UniRule"/>
</dbReference>
<dbReference type="PANTHER" id="PTHR34265:SF1">
    <property type="entry name" value="TYPE III PANTOTHENATE KINASE"/>
    <property type="match status" value="1"/>
</dbReference>
<evidence type="ECO:0000256" key="15">
    <source>
        <dbReference type="ARBA" id="ARBA00040883"/>
    </source>
</evidence>
<keyword evidence="8 16" id="KW-0808">Transferase</keyword>
<evidence type="ECO:0000313" key="18">
    <source>
        <dbReference type="Proteomes" id="UP000267841"/>
    </source>
</evidence>
<organism evidence="17 18">
    <name type="scientific">Hydrogenivirga caldilitoris</name>
    <dbReference type="NCBI Taxonomy" id="246264"/>
    <lineage>
        <taxon>Bacteria</taxon>
        <taxon>Pseudomonadati</taxon>
        <taxon>Aquificota</taxon>
        <taxon>Aquificia</taxon>
        <taxon>Aquificales</taxon>
        <taxon>Aquificaceae</taxon>
        <taxon>Hydrogenivirga</taxon>
    </lineage>
</organism>
<dbReference type="PANTHER" id="PTHR34265">
    <property type="entry name" value="TYPE III PANTOTHENATE KINASE"/>
    <property type="match status" value="1"/>
</dbReference>
<comment type="subcellular location">
    <subcellularLocation>
        <location evidence="3 16">Cytoplasm</location>
    </subcellularLocation>
</comment>
<keyword evidence="10 16" id="KW-0418">Kinase</keyword>
<evidence type="ECO:0000256" key="16">
    <source>
        <dbReference type="HAMAP-Rule" id="MF_01274"/>
    </source>
</evidence>
<dbReference type="HAMAP" id="MF_01274">
    <property type="entry name" value="Pantothen_kinase_3"/>
    <property type="match status" value="1"/>
</dbReference>
<evidence type="ECO:0000256" key="14">
    <source>
        <dbReference type="ARBA" id="ARBA00038036"/>
    </source>
</evidence>
<comment type="cofactor">
    <cofactor evidence="16">
        <name>NH4(+)</name>
        <dbReference type="ChEBI" id="CHEBI:28938"/>
    </cofactor>
    <cofactor evidence="16">
        <name>K(+)</name>
        <dbReference type="ChEBI" id="CHEBI:29103"/>
    </cofactor>
    <text evidence="16">A monovalent cation. Ammonium or potassium.</text>
</comment>
<comment type="caution">
    <text evidence="16">Lacks conserved residue(s) required for the propagation of feature annotation.</text>
</comment>
<dbReference type="InterPro" id="IPR004619">
    <property type="entry name" value="Type_III_PanK"/>
</dbReference>
<dbReference type="Gene3D" id="3.30.420.40">
    <property type="match status" value="1"/>
</dbReference>
<dbReference type="EC" id="2.7.1.33" evidence="6 16"/>
<evidence type="ECO:0000256" key="13">
    <source>
        <dbReference type="ARBA" id="ARBA00022993"/>
    </source>
</evidence>
<dbReference type="GO" id="GO:0004594">
    <property type="term" value="F:pantothenate kinase activity"/>
    <property type="evidence" value="ECO:0007669"/>
    <property type="project" value="UniProtKB-UniRule"/>
</dbReference>
<dbReference type="AlphaFoldDB" id="A0A497XML5"/>
<gene>
    <name evidence="16" type="primary">coaX</name>
    <name evidence="17" type="ORF">BCF55_0430</name>
</gene>
<feature type="binding site" evidence="16">
    <location>
        <begin position="86"/>
        <end position="89"/>
    </location>
    <ligand>
        <name>substrate</name>
    </ligand>
</feature>
<evidence type="ECO:0000256" key="2">
    <source>
        <dbReference type="ARBA" id="ARBA00001958"/>
    </source>
</evidence>
<comment type="similarity">
    <text evidence="14 16">Belongs to the type III pantothenate kinase family.</text>
</comment>
<dbReference type="NCBIfam" id="TIGR00671">
    <property type="entry name" value="baf"/>
    <property type="match status" value="1"/>
</dbReference>
<evidence type="ECO:0000256" key="12">
    <source>
        <dbReference type="ARBA" id="ARBA00022958"/>
    </source>
</evidence>
<evidence type="ECO:0000256" key="6">
    <source>
        <dbReference type="ARBA" id="ARBA00012102"/>
    </source>
</evidence>
<evidence type="ECO:0000256" key="5">
    <source>
        <dbReference type="ARBA" id="ARBA00011738"/>
    </source>
</evidence>
<feature type="binding site" evidence="16">
    <location>
        <position position="162"/>
    </location>
    <ligand>
        <name>substrate</name>
    </ligand>
</feature>
<keyword evidence="11 16" id="KW-0067">ATP-binding</keyword>
<evidence type="ECO:0000256" key="1">
    <source>
        <dbReference type="ARBA" id="ARBA00001206"/>
    </source>
</evidence>
<dbReference type="Pfam" id="PF03309">
    <property type="entry name" value="Pan_kinase"/>
    <property type="match status" value="1"/>
</dbReference>
<dbReference type="UniPathway" id="UPA00241">
    <property type="reaction ID" value="UER00352"/>
</dbReference>